<comment type="subcellular location">
    <subcellularLocation>
        <location evidence="1">Cell membrane</location>
        <topology evidence="1">Multi-pass membrane protein</topology>
    </subcellularLocation>
</comment>
<feature type="transmembrane region" description="Helical" evidence="6">
    <location>
        <begin position="163"/>
        <end position="181"/>
    </location>
</feature>
<dbReference type="Proteomes" id="UP001195941">
    <property type="component" value="Unassembled WGS sequence"/>
</dbReference>
<dbReference type="RefSeq" id="WP_212701031.1">
    <property type="nucleotide sequence ID" value="NZ_JADMKU010000008.1"/>
</dbReference>
<comment type="caution">
    <text evidence="7">The sequence shown here is derived from an EMBL/GenBank/DDBJ whole genome shotgun (WGS) entry which is preliminary data.</text>
</comment>
<dbReference type="CDD" id="cd06581">
    <property type="entry name" value="TM_PBP1_LivM_like"/>
    <property type="match status" value="1"/>
</dbReference>
<dbReference type="InterPro" id="IPR043428">
    <property type="entry name" value="LivM-like"/>
</dbReference>
<feature type="transmembrane region" description="Helical" evidence="6">
    <location>
        <begin position="57"/>
        <end position="78"/>
    </location>
</feature>
<keyword evidence="5 6" id="KW-0472">Membrane</keyword>
<proteinExistence type="predicted"/>
<sequence length="339" mass="36181">MSEKLSFNLTFIVAAVAFLALVPSLGAGERAIYFLSLTLIWGLFAAAFDLSFGVTGLLSFGHAALLGVGAYVFSILTADYGVPWGIGLVAGAATSGLLGLLYGLISMRVGGLFFALVSLAAAELIHILISSTLRDITGGHDGFPAVPRPMIGSSWDFYDNTTFYYLILAIVFVSVLLLAILRSSPFGRLCQGVRLNPVRMTHIGFRIARIRSLALLVSGVFSGISGGLLASLMMFISPETLSWTTSGDVLIMTLLGGAGTLIGPILGALVFETMRDVLSDLTVHWYGLLGLAFILCTIHLPEGLMSLRPGRLLGRLFASRRASKGELETILEGESKWRE</sequence>
<evidence type="ECO:0000256" key="5">
    <source>
        <dbReference type="ARBA" id="ARBA00023136"/>
    </source>
</evidence>
<organism evidence="7 8">
    <name type="scientific">Thalassovita aquimarina</name>
    <dbReference type="NCBI Taxonomy" id="2785917"/>
    <lineage>
        <taxon>Bacteria</taxon>
        <taxon>Pseudomonadati</taxon>
        <taxon>Pseudomonadota</taxon>
        <taxon>Alphaproteobacteria</taxon>
        <taxon>Rhodobacterales</taxon>
        <taxon>Roseobacteraceae</taxon>
        <taxon>Thalassovita</taxon>
    </lineage>
</organism>
<protein>
    <submittedName>
        <fullName evidence="7">Branched-chain amino acid ABC transporter permease</fullName>
    </submittedName>
</protein>
<evidence type="ECO:0000313" key="7">
    <source>
        <dbReference type="EMBL" id="MBR9651509.1"/>
    </source>
</evidence>
<feature type="transmembrane region" description="Helical" evidence="6">
    <location>
        <begin position="31"/>
        <end position="50"/>
    </location>
</feature>
<evidence type="ECO:0000256" key="4">
    <source>
        <dbReference type="ARBA" id="ARBA00022989"/>
    </source>
</evidence>
<dbReference type="PANTHER" id="PTHR30482">
    <property type="entry name" value="HIGH-AFFINITY BRANCHED-CHAIN AMINO ACID TRANSPORT SYSTEM PERMEASE"/>
    <property type="match status" value="1"/>
</dbReference>
<dbReference type="Pfam" id="PF02653">
    <property type="entry name" value="BPD_transp_2"/>
    <property type="match status" value="1"/>
</dbReference>
<evidence type="ECO:0000256" key="6">
    <source>
        <dbReference type="SAM" id="Phobius"/>
    </source>
</evidence>
<dbReference type="EMBL" id="JADMKU010000008">
    <property type="protein sequence ID" value="MBR9651509.1"/>
    <property type="molecule type" value="Genomic_DNA"/>
</dbReference>
<keyword evidence="3 6" id="KW-0812">Transmembrane</keyword>
<keyword evidence="8" id="KW-1185">Reference proteome</keyword>
<reference evidence="7 8" key="1">
    <citation type="journal article" date="2021" name="Arch. Microbiol.">
        <title>Thalassobius aquimarinus sp. nov., isolated from the Sea of Japan seashore.</title>
        <authorList>
            <person name="Kurilenko V.V."/>
            <person name="Romanenko L.A."/>
            <person name="Chernysheva N.Y."/>
            <person name="Velansky P.V."/>
            <person name="Tekutyeva L.A."/>
            <person name="Isaeva M.P."/>
            <person name="Mikhailov V.V."/>
        </authorList>
    </citation>
    <scope>NUCLEOTIDE SEQUENCE [LARGE SCALE GENOMIC DNA]</scope>
    <source>
        <strain evidence="7 8">KMM 8518</strain>
    </source>
</reference>
<feature type="transmembrane region" description="Helical" evidence="6">
    <location>
        <begin position="249"/>
        <end position="271"/>
    </location>
</feature>
<keyword evidence="4 6" id="KW-1133">Transmembrane helix</keyword>
<feature type="transmembrane region" description="Helical" evidence="6">
    <location>
        <begin position="84"/>
        <end position="105"/>
    </location>
</feature>
<feature type="transmembrane region" description="Helical" evidence="6">
    <location>
        <begin position="213"/>
        <end position="237"/>
    </location>
</feature>
<evidence type="ECO:0000256" key="3">
    <source>
        <dbReference type="ARBA" id="ARBA00022692"/>
    </source>
</evidence>
<evidence type="ECO:0000256" key="1">
    <source>
        <dbReference type="ARBA" id="ARBA00004651"/>
    </source>
</evidence>
<accession>A0ABS5HRF7</accession>
<feature type="transmembrane region" description="Helical" evidence="6">
    <location>
        <begin position="112"/>
        <end position="129"/>
    </location>
</feature>
<dbReference type="InterPro" id="IPR001851">
    <property type="entry name" value="ABC_transp_permease"/>
</dbReference>
<gene>
    <name evidence="7" type="ORF">IT775_10280</name>
</gene>
<evidence type="ECO:0000313" key="8">
    <source>
        <dbReference type="Proteomes" id="UP001195941"/>
    </source>
</evidence>
<feature type="transmembrane region" description="Helical" evidence="6">
    <location>
        <begin position="283"/>
        <end position="300"/>
    </location>
</feature>
<evidence type="ECO:0000256" key="2">
    <source>
        <dbReference type="ARBA" id="ARBA00022475"/>
    </source>
</evidence>
<dbReference type="PANTHER" id="PTHR30482:SF17">
    <property type="entry name" value="ABC TRANSPORTER ATP-BINDING PROTEIN"/>
    <property type="match status" value="1"/>
</dbReference>
<name>A0ABS5HRF7_9RHOB</name>
<keyword evidence="2" id="KW-1003">Cell membrane</keyword>
<feature type="transmembrane region" description="Helical" evidence="6">
    <location>
        <begin position="7"/>
        <end position="25"/>
    </location>
</feature>